<accession>A0A9N9RIA4</accession>
<evidence type="ECO:0000313" key="10">
    <source>
        <dbReference type="EMBL" id="CAG9798526.1"/>
    </source>
</evidence>
<reference evidence="10" key="1">
    <citation type="submission" date="2022-01" db="EMBL/GenBank/DDBJ databases">
        <authorList>
            <person name="King R."/>
        </authorList>
    </citation>
    <scope>NUCLEOTIDE SEQUENCE</scope>
</reference>
<dbReference type="AlphaFoldDB" id="A0A9N9RIA4"/>
<keyword evidence="2" id="KW-0336">GPI-anchor</keyword>
<feature type="signal peptide" evidence="9">
    <location>
        <begin position="1"/>
        <end position="25"/>
    </location>
</feature>
<feature type="chain" id="PRO_5040186314" description="Protein sleepless" evidence="9">
    <location>
        <begin position="26"/>
        <end position="175"/>
    </location>
</feature>
<dbReference type="EMBL" id="OU895877">
    <property type="protein sequence ID" value="CAG9798526.1"/>
    <property type="molecule type" value="Genomic_DNA"/>
</dbReference>
<dbReference type="Pfam" id="PF17064">
    <property type="entry name" value="QVR"/>
    <property type="match status" value="1"/>
</dbReference>
<reference evidence="10" key="2">
    <citation type="submission" date="2022-10" db="EMBL/GenBank/DDBJ databases">
        <authorList>
            <consortium name="ENA_rothamsted_submissions"/>
            <consortium name="culmorum"/>
            <person name="King R."/>
        </authorList>
    </citation>
    <scope>NUCLEOTIDE SEQUENCE</scope>
</reference>
<dbReference type="GO" id="GO:0098552">
    <property type="term" value="C:side of membrane"/>
    <property type="evidence" value="ECO:0007669"/>
    <property type="project" value="UniProtKB-KW"/>
</dbReference>
<dbReference type="GO" id="GO:0032222">
    <property type="term" value="P:regulation of synaptic transmission, cholinergic"/>
    <property type="evidence" value="ECO:0007669"/>
    <property type="project" value="InterPro"/>
</dbReference>
<evidence type="ECO:0000256" key="1">
    <source>
        <dbReference type="ARBA" id="ARBA00004589"/>
    </source>
</evidence>
<evidence type="ECO:0000256" key="4">
    <source>
        <dbReference type="ARBA" id="ARBA00022729"/>
    </source>
</evidence>
<evidence type="ECO:0000256" key="5">
    <source>
        <dbReference type="ARBA" id="ARBA00022989"/>
    </source>
</evidence>
<dbReference type="PANTHER" id="PTHR33562">
    <property type="entry name" value="ATILLA, ISOFORM B-RELATED-RELATED"/>
    <property type="match status" value="1"/>
</dbReference>
<dbReference type="InterPro" id="IPR031424">
    <property type="entry name" value="QVR-like"/>
</dbReference>
<dbReference type="Proteomes" id="UP001153620">
    <property type="component" value="Chromosome 1"/>
</dbReference>
<dbReference type="InterPro" id="IPR050975">
    <property type="entry name" value="Sleep_regulator"/>
</dbReference>
<evidence type="ECO:0000256" key="3">
    <source>
        <dbReference type="ARBA" id="ARBA00022692"/>
    </source>
</evidence>
<dbReference type="OrthoDB" id="75169at2759"/>
<proteinExistence type="predicted"/>
<evidence type="ECO:0008006" key="12">
    <source>
        <dbReference type="Google" id="ProtNLM"/>
    </source>
</evidence>
<sequence length="175" mass="19210">MAKSGILLFGASILFVAITFQQAEALKCWRCSSDASTSAFCDDPFDPSIINDQSIFSKLGIHRQNSTEQRRWAYVDCSFPTTGQSPYASYGSQSSRPVCKKMKQLINDKVVISRSCSWEDINAPADSCMRTTTPSYIKTEFCETCGHDGCNSAKKFTAATVLALIPAIFAFILAL</sequence>
<keyword evidence="7" id="KW-0325">Glycoprotein</keyword>
<keyword evidence="3" id="KW-0812">Transmembrane</keyword>
<gene>
    <name evidence="10" type="ORF">CHIRRI_LOCUS1508</name>
</gene>
<dbReference type="GO" id="GO:0030431">
    <property type="term" value="P:sleep"/>
    <property type="evidence" value="ECO:0007669"/>
    <property type="project" value="InterPro"/>
</dbReference>
<organism evidence="10 11">
    <name type="scientific">Chironomus riparius</name>
    <dbReference type="NCBI Taxonomy" id="315576"/>
    <lineage>
        <taxon>Eukaryota</taxon>
        <taxon>Metazoa</taxon>
        <taxon>Ecdysozoa</taxon>
        <taxon>Arthropoda</taxon>
        <taxon>Hexapoda</taxon>
        <taxon>Insecta</taxon>
        <taxon>Pterygota</taxon>
        <taxon>Neoptera</taxon>
        <taxon>Endopterygota</taxon>
        <taxon>Diptera</taxon>
        <taxon>Nematocera</taxon>
        <taxon>Chironomoidea</taxon>
        <taxon>Chironomidae</taxon>
        <taxon>Chironominae</taxon>
        <taxon>Chironomus</taxon>
    </lineage>
</organism>
<evidence type="ECO:0000256" key="9">
    <source>
        <dbReference type="SAM" id="SignalP"/>
    </source>
</evidence>
<protein>
    <recommendedName>
        <fullName evidence="12">Protein sleepless</fullName>
    </recommendedName>
</protein>
<dbReference type="CDD" id="cd23593">
    <property type="entry name" value="TFP_LU_ECD_Twit"/>
    <property type="match status" value="1"/>
</dbReference>
<evidence type="ECO:0000313" key="11">
    <source>
        <dbReference type="Proteomes" id="UP001153620"/>
    </source>
</evidence>
<keyword evidence="11" id="KW-1185">Reference proteome</keyword>
<evidence type="ECO:0000256" key="2">
    <source>
        <dbReference type="ARBA" id="ARBA00022622"/>
    </source>
</evidence>
<comment type="subcellular location">
    <subcellularLocation>
        <location evidence="1">Membrane</location>
        <topology evidence="1">Lipid-anchor</topology>
        <topology evidence="1">GPI-anchor</topology>
    </subcellularLocation>
</comment>
<name>A0A9N9RIA4_9DIPT</name>
<evidence type="ECO:0000256" key="7">
    <source>
        <dbReference type="ARBA" id="ARBA00023180"/>
    </source>
</evidence>
<keyword evidence="4 9" id="KW-0732">Signal</keyword>
<evidence type="ECO:0000256" key="6">
    <source>
        <dbReference type="ARBA" id="ARBA00023136"/>
    </source>
</evidence>
<keyword evidence="8" id="KW-0449">Lipoprotein</keyword>
<keyword evidence="6" id="KW-0472">Membrane</keyword>
<dbReference type="PANTHER" id="PTHR33562:SF2">
    <property type="entry name" value="PROTEIN QUIVER"/>
    <property type="match status" value="1"/>
</dbReference>
<evidence type="ECO:0000256" key="8">
    <source>
        <dbReference type="ARBA" id="ARBA00023288"/>
    </source>
</evidence>
<keyword evidence="5" id="KW-1133">Transmembrane helix</keyword>